<dbReference type="SUPFAM" id="SSF51735">
    <property type="entry name" value="NAD(P)-binding Rossmann-fold domains"/>
    <property type="match status" value="1"/>
</dbReference>
<dbReference type="PANTHER" id="PTHR43401:SF2">
    <property type="entry name" value="L-THREONINE 3-DEHYDROGENASE"/>
    <property type="match status" value="1"/>
</dbReference>
<evidence type="ECO:0000256" key="2">
    <source>
        <dbReference type="ARBA" id="ARBA00022723"/>
    </source>
</evidence>
<dbReference type="InterPro" id="IPR011032">
    <property type="entry name" value="GroES-like_sf"/>
</dbReference>
<gene>
    <name evidence="13" type="ORF">MOV08_09995</name>
</gene>
<dbReference type="InterPro" id="IPR002328">
    <property type="entry name" value="ADH_Zn_CS"/>
</dbReference>
<dbReference type="Pfam" id="PF08240">
    <property type="entry name" value="ADH_N"/>
    <property type="match status" value="1"/>
</dbReference>
<keyword evidence="2" id="KW-0479">Metal-binding</keyword>
<evidence type="ECO:0000256" key="6">
    <source>
        <dbReference type="ARBA" id="ARBA00037908"/>
    </source>
</evidence>
<evidence type="ECO:0000313" key="13">
    <source>
        <dbReference type="EMBL" id="WEB39568.1"/>
    </source>
</evidence>
<evidence type="ECO:0000313" key="14">
    <source>
        <dbReference type="Proteomes" id="UP001218629"/>
    </source>
</evidence>
<evidence type="ECO:0000256" key="1">
    <source>
        <dbReference type="ARBA" id="ARBA00001947"/>
    </source>
</evidence>
<dbReference type="EC" id="1.1.1.329" evidence="8"/>
<name>A0ABY8A3W0_9ACTN</name>
<organism evidence="13 14">
    <name type="scientific">Streptomyces yunnanensis</name>
    <dbReference type="NCBI Taxonomy" id="156453"/>
    <lineage>
        <taxon>Bacteria</taxon>
        <taxon>Bacillati</taxon>
        <taxon>Actinomycetota</taxon>
        <taxon>Actinomycetes</taxon>
        <taxon>Kitasatosporales</taxon>
        <taxon>Streptomycetaceae</taxon>
        <taxon>Streptomyces</taxon>
    </lineage>
</organism>
<evidence type="ECO:0000256" key="11">
    <source>
        <dbReference type="ARBA" id="ARBA00049085"/>
    </source>
</evidence>
<keyword evidence="4" id="KW-0560">Oxidoreductase</keyword>
<comment type="similarity">
    <text evidence="7">Belongs to the zinc-containing alcohol dehydrogenase family. DOIA dehydrogenase subfamily.</text>
</comment>
<comment type="pathway">
    <text evidence="6">Metabolic intermediate biosynthesis; 2-deoxystreptamine biosynthesis; 2-deoxystreptamine from D-glucose 6-phosphate: step 3/4.</text>
</comment>
<comment type="function">
    <text evidence="5">Catalyzes the oxidation of 2-deoxy-scyllo-inosamine (DOIA) with NAD(+) or NADP(+), forming 3-amino-2,3-dideoxy-scyllo-inosose (amino-DOI).</text>
</comment>
<reference evidence="13 14" key="1">
    <citation type="submission" date="2022-03" db="EMBL/GenBank/DDBJ databases">
        <title>Streptomyces yunnanensis P86,complete genome.</title>
        <authorList>
            <person name="Chen S."/>
            <person name="Zhang Q."/>
        </authorList>
    </citation>
    <scope>NUCLEOTIDE SEQUENCE [LARGE SCALE GENOMIC DNA]</scope>
    <source>
        <strain evidence="13 14">P86</strain>
    </source>
</reference>
<evidence type="ECO:0000256" key="8">
    <source>
        <dbReference type="ARBA" id="ARBA00039102"/>
    </source>
</evidence>
<keyword evidence="14" id="KW-1185">Reference proteome</keyword>
<proteinExistence type="inferred from homology"/>
<dbReference type="InterPro" id="IPR050129">
    <property type="entry name" value="Zn_alcohol_dh"/>
</dbReference>
<feature type="domain" description="Enoyl reductase (ER)" evidence="12">
    <location>
        <begin position="11"/>
        <end position="229"/>
    </location>
</feature>
<dbReference type="InterPro" id="IPR013154">
    <property type="entry name" value="ADH-like_N"/>
</dbReference>
<dbReference type="Gene3D" id="3.90.180.10">
    <property type="entry name" value="Medium-chain alcohol dehydrogenases, catalytic domain"/>
    <property type="match status" value="2"/>
</dbReference>
<accession>A0ABY8A3W0</accession>
<evidence type="ECO:0000256" key="5">
    <source>
        <dbReference type="ARBA" id="ARBA00037678"/>
    </source>
</evidence>
<comment type="catalytic activity">
    <reaction evidence="10">
        <text>2-deoxy-scyllo-inosamine + NAD(+) = 3-amino-2,3-dideoxy-scyllo-inosose + NADH + H(+)</text>
        <dbReference type="Rhea" id="RHEA:33883"/>
        <dbReference type="ChEBI" id="CHEBI:15378"/>
        <dbReference type="ChEBI" id="CHEBI:57540"/>
        <dbReference type="ChEBI" id="CHEBI:57945"/>
        <dbReference type="ChEBI" id="CHEBI:65002"/>
        <dbReference type="ChEBI" id="CHEBI:65003"/>
        <dbReference type="EC" id="1.1.1.329"/>
    </reaction>
</comment>
<dbReference type="PANTHER" id="PTHR43401">
    <property type="entry name" value="L-THREONINE 3-DEHYDROGENASE"/>
    <property type="match status" value="1"/>
</dbReference>
<evidence type="ECO:0000259" key="12">
    <source>
        <dbReference type="SMART" id="SM00829"/>
    </source>
</evidence>
<dbReference type="InterPro" id="IPR036291">
    <property type="entry name" value="NAD(P)-bd_dom_sf"/>
</dbReference>
<dbReference type="Proteomes" id="UP001218629">
    <property type="component" value="Chromosome"/>
</dbReference>
<dbReference type="RefSeq" id="WP_275307110.1">
    <property type="nucleotide sequence ID" value="NZ_CP095749.1"/>
</dbReference>
<dbReference type="SUPFAM" id="SSF50129">
    <property type="entry name" value="GroES-like"/>
    <property type="match status" value="1"/>
</dbReference>
<protein>
    <recommendedName>
        <fullName evidence="9">2-deoxy-scyllo-inosamine dehydrogenase</fullName>
        <ecNumber evidence="8">1.1.1.329</ecNumber>
    </recommendedName>
</protein>
<comment type="catalytic activity">
    <reaction evidence="11">
        <text>2-deoxy-scyllo-inosamine + NADP(+) = 3-amino-2,3-dideoxy-scyllo-inosose + NADPH + H(+)</text>
        <dbReference type="Rhea" id="RHEA:33879"/>
        <dbReference type="ChEBI" id="CHEBI:15378"/>
        <dbReference type="ChEBI" id="CHEBI:57783"/>
        <dbReference type="ChEBI" id="CHEBI:58349"/>
        <dbReference type="ChEBI" id="CHEBI:65002"/>
        <dbReference type="ChEBI" id="CHEBI:65003"/>
        <dbReference type="EC" id="1.1.1.329"/>
    </reaction>
</comment>
<evidence type="ECO:0000256" key="3">
    <source>
        <dbReference type="ARBA" id="ARBA00022833"/>
    </source>
</evidence>
<comment type="cofactor">
    <cofactor evidence="1">
        <name>Zn(2+)</name>
        <dbReference type="ChEBI" id="CHEBI:29105"/>
    </cofactor>
</comment>
<evidence type="ECO:0000256" key="4">
    <source>
        <dbReference type="ARBA" id="ARBA00023002"/>
    </source>
</evidence>
<evidence type="ECO:0000256" key="10">
    <source>
        <dbReference type="ARBA" id="ARBA00048685"/>
    </source>
</evidence>
<dbReference type="Gene3D" id="3.40.50.720">
    <property type="entry name" value="NAD(P)-binding Rossmann-like Domain"/>
    <property type="match status" value="2"/>
</dbReference>
<sequence length="326" mass="34725">MTRMRAVVKEGNSVRVRRVPVPDPAPGEVLVRVEVAGVCRTDIYVAQGRIPSADPLILGHEFSGTVTRTGTGVSRFAAGDRVAVMPVLPCTTCARCAQGTPECCAHHRFLGVARHGAFAEFVAVPAEVVRPLPDGLSFREGAYAEPVCASLAVLKTGIRTDDLGMVYGANRIADLTARVLDSAGFRHVAAARTAPLAVDAYDFIVETQPVSSAFEEMIRAVRPGGRIVLKSRPAAPVSIDLTAALRKEVIFESAAYGTFQASLEFLVRHDVSDLLGDTHALEDFERVFAADGAGERLKTFLAPGAGLQSRRTTASRVEAGAYPSRP</sequence>
<evidence type="ECO:0000256" key="9">
    <source>
        <dbReference type="ARBA" id="ARBA00039387"/>
    </source>
</evidence>
<keyword evidence="3" id="KW-0862">Zinc</keyword>
<evidence type="ECO:0000256" key="7">
    <source>
        <dbReference type="ARBA" id="ARBA00038004"/>
    </source>
</evidence>
<dbReference type="InterPro" id="IPR020843">
    <property type="entry name" value="ER"/>
</dbReference>
<dbReference type="SMART" id="SM00829">
    <property type="entry name" value="PKS_ER"/>
    <property type="match status" value="1"/>
</dbReference>
<dbReference type="PROSITE" id="PS00059">
    <property type="entry name" value="ADH_ZINC"/>
    <property type="match status" value="1"/>
</dbReference>
<dbReference type="EMBL" id="CP095749">
    <property type="protein sequence ID" value="WEB39568.1"/>
    <property type="molecule type" value="Genomic_DNA"/>
</dbReference>